<keyword evidence="2" id="KW-1185">Reference proteome</keyword>
<dbReference type="STRING" id="903984.BCR21_09615"/>
<evidence type="ECO:0000313" key="1">
    <source>
        <dbReference type="EMBL" id="OEG11717.1"/>
    </source>
</evidence>
<comment type="caution">
    <text evidence="1">The sequence shown here is derived from an EMBL/GenBank/DDBJ whole genome shotgun (WGS) entry which is preliminary data.</text>
</comment>
<reference evidence="2" key="1">
    <citation type="submission" date="2016-09" db="EMBL/GenBank/DDBJ databases">
        <authorList>
            <person name="Gulvik C.A."/>
        </authorList>
    </citation>
    <scope>NUCLEOTIDE SEQUENCE [LARGE SCALE GENOMIC DNA]</scope>
    <source>
        <strain evidence="2">DSM 23328</strain>
    </source>
</reference>
<organism evidence="1 2">
    <name type="scientific">Enterococcus ureasiticus</name>
    <dbReference type="NCBI Taxonomy" id="903984"/>
    <lineage>
        <taxon>Bacteria</taxon>
        <taxon>Bacillati</taxon>
        <taxon>Bacillota</taxon>
        <taxon>Bacilli</taxon>
        <taxon>Lactobacillales</taxon>
        <taxon>Enterococcaceae</taxon>
        <taxon>Enterococcus</taxon>
    </lineage>
</organism>
<dbReference type="Proteomes" id="UP000094068">
    <property type="component" value="Unassembled WGS sequence"/>
</dbReference>
<evidence type="ECO:0000313" key="2">
    <source>
        <dbReference type="Proteomes" id="UP000094068"/>
    </source>
</evidence>
<evidence type="ECO:0008006" key="3">
    <source>
        <dbReference type="Google" id="ProtNLM"/>
    </source>
</evidence>
<dbReference type="EMBL" id="MIJZ01000013">
    <property type="protein sequence ID" value="OEG11717.1"/>
    <property type="molecule type" value="Genomic_DNA"/>
</dbReference>
<dbReference type="OrthoDB" id="9255658at2"/>
<name>A0A1E5GGD5_9ENTE</name>
<dbReference type="AlphaFoldDB" id="A0A1E5GGD5"/>
<protein>
    <recommendedName>
        <fullName evidence="3">Nucleoside 2-deoxyribosyltransferase</fullName>
    </recommendedName>
</protein>
<gene>
    <name evidence="1" type="ORF">BCR21_09615</name>
</gene>
<sequence>MKVITLCGPIKFMKEFRQTEEMLTRMGFAVISPFFFEQGEGVGITKEEAWLLGRIHYKKIAISDGIFVIDVDGYIGESTKKEIEYAKLNNKTIRYYSDKSTL</sequence>
<accession>A0A1E5GGD5</accession>
<proteinExistence type="predicted"/>